<comment type="caution">
    <text evidence="2">The sequence shown here is derived from an EMBL/GenBank/DDBJ whole genome shotgun (WGS) entry which is preliminary data.</text>
</comment>
<dbReference type="SUPFAM" id="SSF53474">
    <property type="entry name" value="alpha/beta-Hydrolases"/>
    <property type="match status" value="1"/>
</dbReference>
<evidence type="ECO:0000313" key="2">
    <source>
        <dbReference type="EMBL" id="PSL01491.1"/>
    </source>
</evidence>
<accession>A0A2P8DWA4</accession>
<organism evidence="2 3">
    <name type="scientific">Cecembia rubra</name>
    <dbReference type="NCBI Taxonomy" id="1485585"/>
    <lineage>
        <taxon>Bacteria</taxon>
        <taxon>Pseudomonadati</taxon>
        <taxon>Bacteroidota</taxon>
        <taxon>Cytophagia</taxon>
        <taxon>Cytophagales</taxon>
        <taxon>Cyclobacteriaceae</taxon>
        <taxon>Cecembia</taxon>
    </lineage>
</organism>
<dbReference type="Proteomes" id="UP000240708">
    <property type="component" value="Unassembled WGS sequence"/>
</dbReference>
<dbReference type="AlphaFoldDB" id="A0A2P8DWA4"/>
<dbReference type="InterPro" id="IPR029058">
    <property type="entry name" value="AB_hydrolase_fold"/>
</dbReference>
<dbReference type="RefSeq" id="WP_106568670.1">
    <property type="nucleotide sequence ID" value="NZ_PYGF01000013.1"/>
</dbReference>
<dbReference type="GO" id="GO:0016747">
    <property type="term" value="F:acyltransferase activity, transferring groups other than amino-acyl groups"/>
    <property type="evidence" value="ECO:0007669"/>
    <property type="project" value="TreeGrafter"/>
</dbReference>
<evidence type="ECO:0000313" key="3">
    <source>
        <dbReference type="Proteomes" id="UP000240708"/>
    </source>
</evidence>
<dbReference type="EMBL" id="PYGF01000013">
    <property type="protein sequence ID" value="PSL01491.1"/>
    <property type="molecule type" value="Genomic_DNA"/>
</dbReference>
<feature type="chain" id="PRO_5015167628" evidence="1">
    <location>
        <begin position="20"/>
        <end position="285"/>
    </location>
</feature>
<protein>
    <submittedName>
        <fullName evidence="2">S-formylglutathione hydrolase FrmB</fullName>
    </submittedName>
</protein>
<dbReference type="PANTHER" id="PTHR48098">
    <property type="entry name" value="ENTEROCHELIN ESTERASE-RELATED"/>
    <property type="match status" value="1"/>
</dbReference>
<dbReference type="PANTHER" id="PTHR48098:SF1">
    <property type="entry name" value="DIACYLGLYCEROL ACYLTRANSFERASE_MYCOLYLTRANSFERASE AG85A"/>
    <property type="match status" value="1"/>
</dbReference>
<dbReference type="InterPro" id="IPR000801">
    <property type="entry name" value="Esterase-like"/>
</dbReference>
<sequence length="285" mass="32255">MKKLLIVLLFLGIGLNVNAQVDTIKVYSQVMDKHLKAAVVKPETYSIGEKSFPTVYLLHGGSGSFSDWHQKVTKDNLLVDLANKYQVLIVTPGVGPASYYYDSPILDSVKYESYFIKELIPFIDKNFRTIKKREARAITGLSMGGHGAIMLSAKNPELFIAAGSMSGVMNIDTDLWTVNEEFRKIRKENQKAMLGEIDYKSPFSEFTAVGLVDRMKVNGISLIIDCGVDDFLIKTNRQIHQLLLENGTPHEYTERPGAHTWEYWTEALPFHMLYIDSVFKKHLNN</sequence>
<dbReference type="OrthoDB" id="9803578at2"/>
<proteinExistence type="predicted"/>
<keyword evidence="3" id="KW-1185">Reference proteome</keyword>
<keyword evidence="1" id="KW-0732">Signal</keyword>
<feature type="signal peptide" evidence="1">
    <location>
        <begin position="1"/>
        <end position="19"/>
    </location>
</feature>
<keyword evidence="2" id="KW-0378">Hydrolase</keyword>
<dbReference type="GO" id="GO:0016787">
    <property type="term" value="F:hydrolase activity"/>
    <property type="evidence" value="ECO:0007669"/>
    <property type="project" value="UniProtKB-KW"/>
</dbReference>
<reference evidence="2 3" key="1">
    <citation type="submission" date="2018-03" db="EMBL/GenBank/DDBJ databases">
        <title>Genomic Encyclopedia of Archaeal and Bacterial Type Strains, Phase II (KMG-II): from individual species to whole genera.</title>
        <authorList>
            <person name="Goeker M."/>
        </authorList>
    </citation>
    <scope>NUCLEOTIDE SEQUENCE [LARGE SCALE GENOMIC DNA]</scope>
    <source>
        <strain evidence="2 3">DSM 28057</strain>
    </source>
</reference>
<dbReference type="InterPro" id="IPR050583">
    <property type="entry name" value="Mycobacterial_A85_antigen"/>
</dbReference>
<name>A0A2P8DWA4_9BACT</name>
<dbReference type="Pfam" id="PF00756">
    <property type="entry name" value="Esterase"/>
    <property type="match status" value="1"/>
</dbReference>
<gene>
    <name evidence="2" type="ORF">CLV48_11385</name>
</gene>
<evidence type="ECO:0000256" key="1">
    <source>
        <dbReference type="SAM" id="SignalP"/>
    </source>
</evidence>
<dbReference type="Gene3D" id="3.40.50.1820">
    <property type="entry name" value="alpha/beta hydrolase"/>
    <property type="match status" value="1"/>
</dbReference>